<keyword evidence="2" id="KW-1185">Reference proteome</keyword>
<proteinExistence type="predicted"/>
<sequence>MGARQIDIVFVWNERIAEDLTLSDYGLTPSTFASLENSDENLNVLIESDLKEVLQDVDVGKEAWEELDDEQ</sequence>
<dbReference type="AlphaFoldDB" id="A0AAD5QJ08"/>
<gene>
    <name evidence="1" type="ORF">KIN20_004039</name>
</gene>
<evidence type="ECO:0000313" key="1">
    <source>
        <dbReference type="EMBL" id="KAJ1348686.1"/>
    </source>
</evidence>
<reference evidence="1" key="1">
    <citation type="submission" date="2021-06" db="EMBL/GenBank/DDBJ databases">
        <title>Parelaphostrongylus tenuis whole genome reference sequence.</title>
        <authorList>
            <person name="Garwood T.J."/>
            <person name="Larsen P.A."/>
            <person name="Fountain-Jones N.M."/>
            <person name="Garbe J.R."/>
            <person name="Macchietto M.G."/>
            <person name="Kania S.A."/>
            <person name="Gerhold R.W."/>
            <person name="Richards J.E."/>
            <person name="Wolf T.M."/>
        </authorList>
    </citation>
    <scope>NUCLEOTIDE SEQUENCE</scope>
    <source>
        <strain evidence="1">MNPRO001-30</strain>
        <tissue evidence="1">Meninges</tissue>
    </source>
</reference>
<name>A0AAD5QJ08_PARTN</name>
<comment type="caution">
    <text evidence="1">The sequence shown here is derived from an EMBL/GenBank/DDBJ whole genome shotgun (WGS) entry which is preliminary data.</text>
</comment>
<evidence type="ECO:0000313" key="2">
    <source>
        <dbReference type="Proteomes" id="UP001196413"/>
    </source>
</evidence>
<organism evidence="1 2">
    <name type="scientific">Parelaphostrongylus tenuis</name>
    <name type="common">Meningeal worm</name>
    <dbReference type="NCBI Taxonomy" id="148309"/>
    <lineage>
        <taxon>Eukaryota</taxon>
        <taxon>Metazoa</taxon>
        <taxon>Ecdysozoa</taxon>
        <taxon>Nematoda</taxon>
        <taxon>Chromadorea</taxon>
        <taxon>Rhabditida</taxon>
        <taxon>Rhabditina</taxon>
        <taxon>Rhabditomorpha</taxon>
        <taxon>Strongyloidea</taxon>
        <taxon>Metastrongylidae</taxon>
        <taxon>Parelaphostrongylus</taxon>
    </lineage>
</organism>
<protein>
    <submittedName>
        <fullName evidence="1">Uncharacterized protein</fullName>
    </submittedName>
</protein>
<dbReference type="EMBL" id="JAHQIW010000541">
    <property type="protein sequence ID" value="KAJ1348686.1"/>
    <property type="molecule type" value="Genomic_DNA"/>
</dbReference>
<accession>A0AAD5QJ08</accession>
<dbReference type="Proteomes" id="UP001196413">
    <property type="component" value="Unassembled WGS sequence"/>
</dbReference>